<dbReference type="CDD" id="cd00190">
    <property type="entry name" value="Tryp_SPc"/>
    <property type="match status" value="1"/>
</dbReference>
<organism evidence="4 5">
    <name type="scientific">Nicrophorus vespilloides</name>
    <name type="common">Boreal carrion beetle</name>
    <dbReference type="NCBI Taxonomy" id="110193"/>
    <lineage>
        <taxon>Eukaryota</taxon>
        <taxon>Metazoa</taxon>
        <taxon>Ecdysozoa</taxon>
        <taxon>Arthropoda</taxon>
        <taxon>Hexapoda</taxon>
        <taxon>Insecta</taxon>
        <taxon>Pterygota</taxon>
        <taxon>Neoptera</taxon>
        <taxon>Endopterygota</taxon>
        <taxon>Coleoptera</taxon>
        <taxon>Polyphaga</taxon>
        <taxon>Staphyliniformia</taxon>
        <taxon>Silphidae</taxon>
        <taxon>Nicrophorinae</taxon>
        <taxon>Nicrophorus</taxon>
    </lineage>
</organism>
<evidence type="ECO:0000313" key="4">
    <source>
        <dbReference type="Proteomes" id="UP000695000"/>
    </source>
</evidence>
<accession>A0ABM1N2Y3</accession>
<evidence type="ECO:0000259" key="3">
    <source>
        <dbReference type="PROSITE" id="PS50240"/>
    </source>
</evidence>
<dbReference type="PROSITE" id="PS00135">
    <property type="entry name" value="TRYPSIN_SER"/>
    <property type="match status" value="1"/>
</dbReference>
<dbReference type="InterPro" id="IPR001254">
    <property type="entry name" value="Trypsin_dom"/>
</dbReference>
<dbReference type="Proteomes" id="UP000695000">
    <property type="component" value="Unplaced"/>
</dbReference>
<dbReference type="Pfam" id="PF00089">
    <property type="entry name" value="Trypsin"/>
    <property type="match status" value="1"/>
</dbReference>
<dbReference type="RefSeq" id="XP_017781183.1">
    <property type="nucleotide sequence ID" value="XM_017925694.1"/>
</dbReference>
<sequence length="371" mass="41616">MSVRFLVYAFIIFISINYGISIKWGDECLLENGQNGVCVEASRCEQVYKSIKLGVGKLPKLCEYKGKHTTVCCNDKNVTQITGVRSVQACNNWNRFRIVPKISLIIGGGGEPSLLAEFPHMAALGYAVNGSNETVWGCGGSLISLKFILTASHCLNTTEFGAVKYVRLGALNISDSVSKTFEDFQVLRVHRHPLYKRPSKYNDIALLELDRLVKTTLYIQPACLNINITDSPHNLIATGWGLLSFFGRAAEHLQKLYLNHVNNTKCRLNYDVNERSLNKGIQEQHQICAGFVGRDTCKGDSGGPLQFKNPRGTYYIYGITSFGKPCLLTPSPGVYTRVAYYIDWIENIVWPNGSSYYYYLELFSKVRNIKL</sequence>
<dbReference type="PROSITE" id="PS00134">
    <property type="entry name" value="TRYPSIN_HIS"/>
    <property type="match status" value="1"/>
</dbReference>
<dbReference type="GeneID" id="108565999"/>
<keyword evidence="2" id="KW-0720">Serine protease</keyword>
<gene>
    <name evidence="5" type="primary">LOC108565999</name>
</gene>
<dbReference type="InterPro" id="IPR009003">
    <property type="entry name" value="Peptidase_S1_PA"/>
</dbReference>
<keyword evidence="2" id="KW-0378">Hydrolase</keyword>
<keyword evidence="1" id="KW-1015">Disulfide bond</keyword>
<dbReference type="SUPFAM" id="SSF50494">
    <property type="entry name" value="Trypsin-like serine proteases"/>
    <property type="match status" value="1"/>
</dbReference>
<dbReference type="Gene3D" id="2.40.10.10">
    <property type="entry name" value="Trypsin-like serine proteases"/>
    <property type="match status" value="2"/>
</dbReference>
<dbReference type="PANTHER" id="PTHR24252">
    <property type="entry name" value="ACROSIN-RELATED"/>
    <property type="match status" value="1"/>
</dbReference>
<keyword evidence="2" id="KW-0645">Protease</keyword>
<dbReference type="InterPro" id="IPR043504">
    <property type="entry name" value="Peptidase_S1_PA_chymotrypsin"/>
</dbReference>
<feature type="domain" description="Peptidase S1" evidence="3">
    <location>
        <begin position="105"/>
        <end position="350"/>
    </location>
</feature>
<dbReference type="PRINTS" id="PR00722">
    <property type="entry name" value="CHYMOTRYPSIN"/>
</dbReference>
<dbReference type="PANTHER" id="PTHR24252:SF7">
    <property type="entry name" value="HYALIN"/>
    <property type="match status" value="1"/>
</dbReference>
<dbReference type="PROSITE" id="PS50240">
    <property type="entry name" value="TRYPSIN_DOM"/>
    <property type="match status" value="1"/>
</dbReference>
<proteinExistence type="predicted"/>
<evidence type="ECO:0000256" key="2">
    <source>
        <dbReference type="RuleBase" id="RU363034"/>
    </source>
</evidence>
<evidence type="ECO:0000256" key="1">
    <source>
        <dbReference type="ARBA" id="ARBA00023157"/>
    </source>
</evidence>
<protein>
    <submittedName>
        <fullName evidence="5">Serine protease snake-like</fullName>
    </submittedName>
</protein>
<dbReference type="InterPro" id="IPR001314">
    <property type="entry name" value="Peptidase_S1A"/>
</dbReference>
<dbReference type="InterPro" id="IPR018114">
    <property type="entry name" value="TRYPSIN_HIS"/>
</dbReference>
<evidence type="ECO:0000313" key="5">
    <source>
        <dbReference type="RefSeq" id="XP_017781183.1"/>
    </source>
</evidence>
<dbReference type="SMART" id="SM00020">
    <property type="entry name" value="Tryp_SPc"/>
    <property type="match status" value="1"/>
</dbReference>
<name>A0ABM1N2Y3_NICVS</name>
<dbReference type="InterPro" id="IPR033116">
    <property type="entry name" value="TRYPSIN_SER"/>
</dbReference>
<reference evidence="5" key="1">
    <citation type="submission" date="2025-08" db="UniProtKB">
        <authorList>
            <consortium name="RefSeq"/>
        </authorList>
    </citation>
    <scope>IDENTIFICATION</scope>
    <source>
        <tissue evidence="5">Whole Larva</tissue>
    </source>
</reference>
<keyword evidence="4" id="KW-1185">Reference proteome</keyword>